<keyword evidence="5" id="KW-0274">FAD</keyword>
<dbReference type="GO" id="GO:0008203">
    <property type="term" value="P:cholesterol metabolic process"/>
    <property type="evidence" value="ECO:0007669"/>
    <property type="project" value="UniProtKB-KW"/>
</dbReference>
<evidence type="ECO:0000313" key="18">
    <source>
        <dbReference type="Proteomes" id="UP000324106"/>
    </source>
</evidence>
<dbReference type="Gene3D" id="3.50.50.60">
    <property type="entry name" value="FAD/NAD(P)-binding domain"/>
    <property type="match status" value="3"/>
</dbReference>
<dbReference type="Pfam" id="PF05199">
    <property type="entry name" value="GMC_oxred_C"/>
    <property type="match status" value="1"/>
</dbReference>
<dbReference type="InterPro" id="IPR036188">
    <property type="entry name" value="FAD/NAD-bd_sf"/>
</dbReference>
<evidence type="ECO:0000256" key="9">
    <source>
        <dbReference type="ARBA" id="ARBA00023221"/>
    </source>
</evidence>
<evidence type="ECO:0000256" key="6">
    <source>
        <dbReference type="ARBA" id="ARBA00023002"/>
    </source>
</evidence>
<keyword evidence="8" id="KW-1207">Sterol metabolism</keyword>
<dbReference type="EMBL" id="CP029194">
    <property type="protein sequence ID" value="QES18338.1"/>
    <property type="molecule type" value="Genomic_DNA"/>
</dbReference>
<comment type="pathway">
    <text evidence="12">Steroid metabolism; cholesterol degradation.</text>
</comment>
<reference evidence="17 18" key="1">
    <citation type="submission" date="2018-05" db="EMBL/GenBank/DDBJ databases">
        <title>Streptomyces venezuelae.</title>
        <authorList>
            <person name="Kim W."/>
            <person name="Lee N."/>
            <person name="Cho B.-K."/>
        </authorList>
    </citation>
    <scope>NUCLEOTIDE SEQUENCE [LARGE SCALE GENOMIC DNA]</scope>
    <source>
        <strain evidence="17 18">ATCC 15068</strain>
    </source>
</reference>
<dbReference type="InterPro" id="IPR007867">
    <property type="entry name" value="GMC_OxRtase_C"/>
</dbReference>
<evidence type="ECO:0000256" key="13">
    <source>
        <dbReference type="ARBA" id="ARBA00049723"/>
    </source>
</evidence>
<evidence type="ECO:0000256" key="15">
    <source>
        <dbReference type="ARBA" id="ARBA00049778"/>
    </source>
</evidence>
<organism evidence="17 18">
    <name type="scientific">Streptomyces venezuelae</name>
    <dbReference type="NCBI Taxonomy" id="54571"/>
    <lineage>
        <taxon>Bacteria</taxon>
        <taxon>Bacillati</taxon>
        <taxon>Actinomycetota</taxon>
        <taxon>Actinomycetes</taxon>
        <taxon>Kitasatosporales</taxon>
        <taxon>Streptomycetaceae</taxon>
        <taxon>Streptomyces</taxon>
    </lineage>
</organism>
<evidence type="ECO:0000256" key="4">
    <source>
        <dbReference type="ARBA" id="ARBA00022630"/>
    </source>
</evidence>
<evidence type="ECO:0000256" key="12">
    <source>
        <dbReference type="ARBA" id="ARBA00049645"/>
    </source>
</evidence>
<sequence>MASVDVFDAVVVGSGFGGSVTAFRLAEARKSVCVLERGKPYPPGSFPRSPHEAAKNFWDPDSRLFGMYDMWSFSKLDALVCSGLGGGSLIYANVLIRKPESWFVHESFDGGYEHWPVTRTDLEPHYQLVEDMLGAQRYPVHVTPYKDTPKTLAMEEAAAQLGLDWELPKLAVSFGNPAAPGVPIEGGEDNYHRSPRYTCRLVGECDLGCNFGSKNSLDFTYLSAAEQLGADIRPHCEVFSFEPVPEGFLVSYIRHVAAADGDPFAPPQRHTVRARRLILSAGTLGTTYLLLRNRSAFPGLSPALGTHFSGNGDFLGLVLKARLRRRELPGEAESHLLRPSFGPVITSAMRVEREENAENAENAETRDAARGAYIEDAGYPEFLNWLVEHNVLTMSTRVGRFLLRRGWAQLTGTARSRVGRQLGDAMGKGLFTATSLPLLGMGRDVPNGRMFLREGHLDLDWDLAASDPYFRQMNDTMRRVSRSVGGRYVSNPLWWLNRLITVHPLGGAPMGRHVQEGVVDSFGRVYGYPGLSIADGSMMPGPVGPNPSLTIAALADRSAVRIIEDDSGNSTEPS</sequence>
<accession>A0A5P2AL57</accession>
<dbReference type="InterPro" id="IPR052542">
    <property type="entry name" value="Cholesterol_Oxidase"/>
</dbReference>
<dbReference type="PANTHER" id="PTHR47470">
    <property type="entry name" value="CHOLESTEROL OXIDASE"/>
    <property type="match status" value="1"/>
</dbReference>
<keyword evidence="4" id="KW-0285">Flavoprotein</keyword>
<dbReference type="EC" id="1.1.3.6" evidence="13"/>
<evidence type="ECO:0000256" key="3">
    <source>
        <dbReference type="ARBA" id="ARBA00022548"/>
    </source>
</evidence>
<evidence type="ECO:0000259" key="16">
    <source>
        <dbReference type="Pfam" id="PF05199"/>
    </source>
</evidence>
<evidence type="ECO:0000256" key="10">
    <source>
        <dbReference type="ARBA" id="ARBA00023235"/>
    </source>
</evidence>
<protein>
    <recommendedName>
        <fullName evidence="14">Cholesterol oxidase</fullName>
        <ecNumber evidence="13">1.1.3.6</ecNumber>
        <ecNumber evidence="11">5.3.3.1</ecNumber>
    </recommendedName>
    <alternativeName>
        <fullName evidence="15">Cholesterol isomerase</fullName>
    </alternativeName>
</protein>
<gene>
    <name evidence="17" type="ORF">DEJ46_03870</name>
</gene>
<keyword evidence="3" id="KW-0153">Cholesterol metabolism</keyword>
<evidence type="ECO:0000256" key="5">
    <source>
        <dbReference type="ARBA" id="ARBA00022827"/>
    </source>
</evidence>
<evidence type="ECO:0000313" key="17">
    <source>
        <dbReference type="EMBL" id="QES18338.1"/>
    </source>
</evidence>
<dbReference type="GO" id="GO:0004769">
    <property type="term" value="F:steroid Delta-isomerase activity"/>
    <property type="evidence" value="ECO:0007669"/>
    <property type="project" value="UniProtKB-EC"/>
</dbReference>
<keyword evidence="9" id="KW-0753">Steroid metabolism</keyword>
<proteinExistence type="inferred from homology"/>
<dbReference type="OrthoDB" id="517968at2"/>
<name>A0A5P2AL57_STRVZ</name>
<evidence type="ECO:0000256" key="14">
    <source>
        <dbReference type="ARBA" id="ARBA00049744"/>
    </source>
</evidence>
<dbReference type="Proteomes" id="UP000324106">
    <property type="component" value="Chromosome"/>
</dbReference>
<evidence type="ECO:0000256" key="1">
    <source>
        <dbReference type="ARBA" id="ARBA00001974"/>
    </source>
</evidence>
<dbReference type="PANTHER" id="PTHR47470:SF1">
    <property type="entry name" value="FAD-DEPENDENT OXIDOREDUCTASE 2 FAD BINDING DOMAIN-CONTAINING PROTEIN"/>
    <property type="match status" value="1"/>
</dbReference>
<keyword evidence="10" id="KW-0413">Isomerase</keyword>
<dbReference type="GO" id="GO:0016995">
    <property type="term" value="F:cholesterol oxidase activity"/>
    <property type="evidence" value="ECO:0007669"/>
    <property type="project" value="UniProtKB-EC"/>
</dbReference>
<dbReference type="Pfam" id="PF13450">
    <property type="entry name" value="NAD_binding_8"/>
    <property type="match status" value="1"/>
</dbReference>
<comment type="similarity">
    <text evidence="2">Belongs to the GMC oxidoreductase family.</text>
</comment>
<dbReference type="AlphaFoldDB" id="A0A5P2AL57"/>
<dbReference type="SUPFAM" id="SSF51905">
    <property type="entry name" value="FAD/NAD(P)-binding domain"/>
    <property type="match status" value="1"/>
</dbReference>
<evidence type="ECO:0000256" key="11">
    <source>
        <dbReference type="ARBA" id="ARBA00038856"/>
    </source>
</evidence>
<keyword evidence="6" id="KW-0560">Oxidoreductase</keyword>
<evidence type="ECO:0000256" key="2">
    <source>
        <dbReference type="ARBA" id="ARBA00010790"/>
    </source>
</evidence>
<keyword evidence="7" id="KW-0443">Lipid metabolism</keyword>
<dbReference type="EC" id="5.3.3.1" evidence="11"/>
<dbReference type="Gene3D" id="3.30.410.10">
    <property type="entry name" value="Cholesterol Oxidase, domain 2"/>
    <property type="match status" value="1"/>
</dbReference>
<comment type="cofactor">
    <cofactor evidence="1">
        <name>FAD</name>
        <dbReference type="ChEBI" id="CHEBI:57692"/>
    </cofactor>
</comment>
<evidence type="ECO:0000256" key="7">
    <source>
        <dbReference type="ARBA" id="ARBA00023098"/>
    </source>
</evidence>
<feature type="domain" description="Glucose-methanol-choline oxidoreductase C-terminal" evidence="16">
    <location>
        <begin position="501"/>
        <end position="555"/>
    </location>
</feature>
<evidence type="ECO:0000256" key="8">
    <source>
        <dbReference type="ARBA" id="ARBA00023166"/>
    </source>
</evidence>